<keyword evidence="1" id="KW-1133">Transmembrane helix</keyword>
<dbReference type="STRING" id="1802229.A2401_00650"/>
<organism evidence="2 3">
    <name type="scientific">Candidatus Staskawiczbacteria bacterium RIFOXYC1_FULL_38_18</name>
    <dbReference type="NCBI Taxonomy" id="1802229"/>
    <lineage>
        <taxon>Bacteria</taxon>
        <taxon>Candidatus Staskawicziibacteriota</taxon>
    </lineage>
</organism>
<keyword evidence="1" id="KW-0812">Transmembrane</keyword>
<accession>A0A1G2JAN8</accession>
<name>A0A1G2JAN8_9BACT</name>
<dbReference type="Proteomes" id="UP000177751">
    <property type="component" value="Unassembled WGS sequence"/>
</dbReference>
<evidence type="ECO:0000313" key="2">
    <source>
        <dbReference type="EMBL" id="OGZ84023.1"/>
    </source>
</evidence>
<evidence type="ECO:0000313" key="3">
    <source>
        <dbReference type="Proteomes" id="UP000177751"/>
    </source>
</evidence>
<comment type="caution">
    <text evidence="2">The sequence shown here is derived from an EMBL/GenBank/DDBJ whole genome shotgun (WGS) entry which is preliminary data.</text>
</comment>
<sequence>MIKTQKNKNIKGKRVGVLLRLIGCKVGKNKFILLIIKTMNTLIKKSTIAILTLAVVGITAMPLMASADSFVRIRNGVNSVVIRSNVGENGNMVSINGVTLNNTAAQDARKTYNTAVKNANKTYTDARKSARDKMRTALSSAGNDFSKRMTAYTTYLSEILAAFNQRSTAKATALQAYINALKAIQSSTNQAPTANNQSVSTNEETPKAITLTGSDPESSALTYSVVANPSHGALSGTIPNLTYTPATNYSGSDSFTFKVNDGTQDSNTATISITVIAVNDAPVATAQSASLAKNVSSAITLTGSDPENSTLSYFVVTNPVHGTLSGTVPNLTYLPATDYTGSDSSPLRLMTEA</sequence>
<keyword evidence="1" id="KW-0472">Membrane</keyword>
<evidence type="ECO:0008006" key="4">
    <source>
        <dbReference type="Google" id="ProtNLM"/>
    </source>
</evidence>
<dbReference type="EMBL" id="MHPP01000024">
    <property type="protein sequence ID" value="OGZ84023.1"/>
    <property type="molecule type" value="Genomic_DNA"/>
</dbReference>
<protein>
    <recommendedName>
        <fullName evidence="4">RapA2 cadherin-like domain-containing protein</fullName>
    </recommendedName>
</protein>
<dbReference type="Pfam" id="PF17963">
    <property type="entry name" value="Big_9"/>
    <property type="match status" value="2"/>
</dbReference>
<gene>
    <name evidence="2" type="ORF">A2401_00650</name>
</gene>
<evidence type="ECO:0000256" key="1">
    <source>
        <dbReference type="SAM" id="Phobius"/>
    </source>
</evidence>
<dbReference type="AlphaFoldDB" id="A0A1G2JAN8"/>
<feature type="transmembrane region" description="Helical" evidence="1">
    <location>
        <begin position="47"/>
        <end position="65"/>
    </location>
</feature>
<proteinExistence type="predicted"/>
<dbReference type="Gene3D" id="2.60.40.3440">
    <property type="match status" value="2"/>
</dbReference>
<reference evidence="2 3" key="1">
    <citation type="journal article" date="2016" name="Nat. Commun.">
        <title>Thousands of microbial genomes shed light on interconnected biogeochemical processes in an aquifer system.</title>
        <authorList>
            <person name="Anantharaman K."/>
            <person name="Brown C.T."/>
            <person name="Hug L.A."/>
            <person name="Sharon I."/>
            <person name="Castelle C.J."/>
            <person name="Probst A.J."/>
            <person name="Thomas B.C."/>
            <person name="Singh A."/>
            <person name="Wilkins M.J."/>
            <person name="Karaoz U."/>
            <person name="Brodie E.L."/>
            <person name="Williams K.H."/>
            <person name="Hubbard S.S."/>
            <person name="Banfield J.F."/>
        </authorList>
    </citation>
    <scope>NUCLEOTIDE SEQUENCE [LARGE SCALE GENOMIC DNA]</scope>
</reference>